<gene>
    <name evidence="1" type="ORF">GGQ88_001785</name>
</gene>
<keyword evidence="2" id="KW-1185">Reference proteome</keyword>
<evidence type="ECO:0000313" key="1">
    <source>
        <dbReference type="EMBL" id="MBB3860519.1"/>
    </source>
</evidence>
<sequence length="171" mass="18820">MTASAPPTTSGPEQDLCTSCGMCCDGTLFTFVEVAEDELSAVQQIFTLHAGAKGPVFHQPCTYNREHTCMVYNDRPQTCRAYRCKTLLALDAGEIALPEAARRVAETLGAKQAVEGHLECGETLNAARERRAIAATDQERSKTQLAFILKLTALDLMLDRYFRKRGKTMLS</sequence>
<dbReference type="RefSeq" id="WP_183612778.1">
    <property type="nucleotide sequence ID" value="NZ_JACICY010000003.1"/>
</dbReference>
<organism evidence="1 2">
    <name type="scientific">Novosphingobium hassiacum</name>
    <dbReference type="NCBI Taxonomy" id="173676"/>
    <lineage>
        <taxon>Bacteria</taxon>
        <taxon>Pseudomonadati</taxon>
        <taxon>Pseudomonadota</taxon>
        <taxon>Alphaproteobacteria</taxon>
        <taxon>Sphingomonadales</taxon>
        <taxon>Sphingomonadaceae</taxon>
        <taxon>Novosphingobium</taxon>
    </lineage>
</organism>
<accession>A0A7W5ZXU1</accession>
<dbReference type="InterPro" id="IPR005358">
    <property type="entry name" value="Puta_zinc/iron-chelating_dom"/>
</dbReference>
<dbReference type="EMBL" id="JACICY010000003">
    <property type="protein sequence ID" value="MBB3860519.1"/>
    <property type="molecule type" value="Genomic_DNA"/>
</dbReference>
<comment type="caution">
    <text evidence="1">The sequence shown here is derived from an EMBL/GenBank/DDBJ whole genome shotgun (WGS) entry which is preliminary data.</text>
</comment>
<reference evidence="1 2" key="1">
    <citation type="submission" date="2020-08" db="EMBL/GenBank/DDBJ databases">
        <title>Genomic Encyclopedia of Type Strains, Phase IV (KMG-IV): sequencing the most valuable type-strain genomes for metagenomic binning, comparative biology and taxonomic classification.</title>
        <authorList>
            <person name="Goeker M."/>
        </authorList>
    </citation>
    <scope>NUCLEOTIDE SEQUENCE [LARGE SCALE GENOMIC DNA]</scope>
    <source>
        <strain evidence="1 2">DSM 14552</strain>
    </source>
</reference>
<evidence type="ECO:0000313" key="2">
    <source>
        <dbReference type="Proteomes" id="UP000562395"/>
    </source>
</evidence>
<dbReference type="AlphaFoldDB" id="A0A7W5ZXU1"/>
<name>A0A7W5ZXU1_9SPHN</name>
<proteinExistence type="predicted"/>
<dbReference type="Proteomes" id="UP000562395">
    <property type="component" value="Unassembled WGS sequence"/>
</dbReference>
<evidence type="ECO:0008006" key="3">
    <source>
        <dbReference type="Google" id="ProtNLM"/>
    </source>
</evidence>
<protein>
    <recommendedName>
        <fullName evidence="3">YkgJ family cysteine cluster protein</fullName>
    </recommendedName>
</protein>
<dbReference type="Pfam" id="PF03692">
    <property type="entry name" value="CxxCxxCC"/>
    <property type="match status" value="1"/>
</dbReference>